<keyword evidence="7" id="KW-0540">Nuclease</keyword>
<organism evidence="7 8">
    <name type="scientific">Peptococcus simiae</name>
    <dbReference type="NCBI Taxonomy" id="1643805"/>
    <lineage>
        <taxon>Bacteria</taxon>
        <taxon>Bacillati</taxon>
        <taxon>Bacillota</taxon>
        <taxon>Clostridia</taxon>
        <taxon>Eubacteriales</taxon>
        <taxon>Peptococcaceae</taxon>
        <taxon>Peptococcus</taxon>
    </lineage>
</organism>
<dbReference type="Pfam" id="PF07282">
    <property type="entry name" value="Cas12f1-like_TNB"/>
    <property type="match status" value="1"/>
</dbReference>
<keyword evidence="2" id="KW-0815">Transposition</keyword>
<evidence type="ECO:0000313" key="8">
    <source>
        <dbReference type="Proteomes" id="UP001631949"/>
    </source>
</evidence>
<evidence type="ECO:0000256" key="4">
    <source>
        <dbReference type="ARBA" id="ARBA00023172"/>
    </source>
</evidence>
<sequence>MYRTLSCYIRSLNKDEYESLRELCRYSNNLYNVALYNIRQHYFKEQKYLNYESNYHLCKENENYKMIQAGVAQQTLKAADRSFKSFFGLLKKASKGEYRHKDIRIPKYREKGGSFSLILQKNAINIRKGKIKVPMSRAFSKTHKPIYLTLPPILEGKVIEEIRIIPIYKGRYFKIQYCYKEEPLLLKQDSGKALAIDLGVNNLATCLTSDGTTFIMDGRKLKSINRHWNKRKARLQSIAAKQGLKTTKVIQDITIKRNNRCKDYIRKTARYIINYAIDHKIGTIVCGYNPEMKKFLKLGKKNNQTFTQISFSDLRNSLKFLCEYYGITYMEQEESYTSKASFLDQDPMPAYPTKENASFSGKRIHRGLYQTSTGQQLNADVNAAANILRKSNVVSLEALYSSGVLGTPARIRVT</sequence>
<dbReference type="NCBIfam" id="TIGR01766">
    <property type="entry name" value="IS200/IS605 family accessory protein TnpB-like domain"/>
    <property type="match status" value="1"/>
</dbReference>
<dbReference type="Pfam" id="PF01385">
    <property type="entry name" value="OrfB_IS605"/>
    <property type="match status" value="1"/>
</dbReference>
<dbReference type="NCBIfam" id="NF040570">
    <property type="entry name" value="guided_TnpB"/>
    <property type="match status" value="1"/>
</dbReference>
<dbReference type="RefSeq" id="WP_408977762.1">
    <property type="nucleotide sequence ID" value="NZ_JBJUVG010000010.1"/>
</dbReference>
<keyword evidence="7" id="KW-0378">Hydrolase</keyword>
<evidence type="ECO:0000259" key="6">
    <source>
        <dbReference type="Pfam" id="PF07282"/>
    </source>
</evidence>
<comment type="similarity">
    <text evidence="1">In the C-terminal section; belongs to the transposase 35 family.</text>
</comment>
<reference evidence="7 8" key="1">
    <citation type="journal article" date="2016" name="Int. J. Syst. Evol. Microbiol.">
        <title>Peptococcus simiae sp. nov., isolated from rhesus macaque faeces and emended description of the genus Peptococcus.</title>
        <authorList>
            <person name="Shkoporov A.N."/>
            <person name="Efimov B.A."/>
            <person name="Kondova I."/>
            <person name="Ouwerling B."/>
            <person name="Chaplin A.V."/>
            <person name="Shcherbakova V.A."/>
            <person name="Langermans J.A.M."/>
        </authorList>
    </citation>
    <scope>NUCLEOTIDE SEQUENCE [LARGE SCALE GENOMIC DNA]</scope>
    <source>
        <strain evidence="7 8">M108</strain>
    </source>
</reference>
<evidence type="ECO:0000256" key="2">
    <source>
        <dbReference type="ARBA" id="ARBA00022578"/>
    </source>
</evidence>
<accession>A0ABW9GZV8</accession>
<feature type="domain" description="Probable transposase IS891/IS1136/IS1341" evidence="5">
    <location>
        <begin position="176"/>
        <end position="289"/>
    </location>
</feature>
<keyword evidence="7" id="KW-0255">Endonuclease</keyword>
<dbReference type="GO" id="GO:0004519">
    <property type="term" value="F:endonuclease activity"/>
    <property type="evidence" value="ECO:0007669"/>
    <property type="project" value="UniProtKB-KW"/>
</dbReference>
<evidence type="ECO:0000259" key="5">
    <source>
        <dbReference type="Pfam" id="PF01385"/>
    </source>
</evidence>
<feature type="domain" description="Cas12f1-like TNB" evidence="6">
    <location>
        <begin position="311"/>
        <end position="387"/>
    </location>
</feature>
<proteinExistence type="inferred from homology"/>
<dbReference type="InterPro" id="IPR001959">
    <property type="entry name" value="Transposase"/>
</dbReference>
<protein>
    <submittedName>
        <fullName evidence="7">RNA-guided endonuclease InsQ/TnpB family protein</fullName>
    </submittedName>
</protein>
<evidence type="ECO:0000256" key="3">
    <source>
        <dbReference type="ARBA" id="ARBA00023125"/>
    </source>
</evidence>
<keyword evidence="4" id="KW-0233">DNA recombination</keyword>
<dbReference type="EMBL" id="JBJUVG010000010">
    <property type="protein sequence ID" value="MFM9414147.1"/>
    <property type="molecule type" value="Genomic_DNA"/>
</dbReference>
<dbReference type="InterPro" id="IPR010095">
    <property type="entry name" value="Cas12f1-like_TNB"/>
</dbReference>
<gene>
    <name evidence="7" type="ORF">ACKQTC_07180</name>
</gene>
<keyword evidence="3" id="KW-0238">DNA-binding</keyword>
<evidence type="ECO:0000256" key="1">
    <source>
        <dbReference type="ARBA" id="ARBA00008761"/>
    </source>
</evidence>
<dbReference type="Proteomes" id="UP001631949">
    <property type="component" value="Unassembled WGS sequence"/>
</dbReference>
<comment type="caution">
    <text evidence="7">The sequence shown here is derived from an EMBL/GenBank/DDBJ whole genome shotgun (WGS) entry which is preliminary data.</text>
</comment>
<keyword evidence="8" id="KW-1185">Reference proteome</keyword>
<name>A0ABW9GZV8_9FIRM</name>
<evidence type="ECO:0000313" key="7">
    <source>
        <dbReference type="EMBL" id="MFM9414147.1"/>
    </source>
</evidence>